<keyword evidence="4 7" id="KW-0812">Transmembrane</keyword>
<dbReference type="InterPro" id="IPR007140">
    <property type="entry name" value="DUF350"/>
</dbReference>
<comment type="subcellular location">
    <subcellularLocation>
        <location evidence="1">Cell membrane</location>
        <topology evidence="1">Multi-pass membrane protein</topology>
    </subcellularLocation>
</comment>
<evidence type="ECO:0000256" key="2">
    <source>
        <dbReference type="ARBA" id="ARBA00005779"/>
    </source>
</evidence>
<feature type="transmembrane region" description="Helical" evidence="7">
    <location>
        <begin position="75"/>
        <end position="97"/>
    </location>
</feature>
<sequence>MHILDALLAFSAYFFIGVAMVIVFLFVYTKVTPHDEWQLIKDNNAAAALAFSGTLLGFVIPLSSAAVNSVSILDYLIWGGVAFVVQLLIYAGVRLYMPALGEKISSNHIAAGVFMGVFALAGGILNAACMTW</sequence>
<dbReference type="Pfam" id="PF03994">
    <property type="entry name" value="DUF350"/>
    <property type="match status" value="1"/>
</dbReference>
<evidence type="ECO:0000313" key="9">
    <source>
        <dbReference type="Proteomes" id="UP000237025"/>
    </source>
</evidence>
<keyword evidence="5 7" id="KW-1133">Transmembrane helix</keyword>
<keyword evidence="9" id="KW-1185">Reference proteome</keyword>
<dbReference type="PANTHER" id="PTHR40043:SF1">
    <property type="entry name" value="UPF0719 INNER MEMBRANE PROTEIN YJFL"/>
    <property type="match status" value="1"/>
</dbReference>
<evidence type="ECO:0000256" key="4">
    <source>
        <dbReference type="ARBA" id="ARBA00022692"/>
    </source>
</evidence>
<evidence type="ECO:0000256" key="3">
    <source>
        <dbReference type="ARBA" id="ARBA00022475"/>
    </source>
</evidence>
<evidence type="ECO:0000313" key="8">
    <source>
        <dbReference type="EMBL" id="POZ21708.1"/>
    </source>
</evidence>
<keyword evidence="3" id="KW-1003">Cell membrane</keyword>
<evidence type="ECO:0000256" key="7">
    <source>
        <dbReference type="SAM" id="Phobius"/>
    </source>
</evidence>
<dbReference type="RefSeq" id="WP_103949758.1">
    <property type="nucleotide sequence ID" value="NZ_JAENMQ010000001.1"/>
</dbReference>
<evidence type="ECO:0008006" key="10">
    <source>
        <dbReference type="Google" id="ProtNLM"/>
    </source>
</evidence>
<protein>
    <recommendedName>
        <fullName evidence="10">DUF350 domain-containing protein</fullName>
    </recommendedName>
</protein>
<dbReference type="PANTHER" id="PTHR40043">
    <property type="entry name" value="UPF0719 INNER MEMBRANE PROTEIN YJFL"/>
    <property type="match status" value="1"/>
</dbReference>
<feature type="transmembrane region" description="Helical" evidence="7">
    <location>
        <begin position="109"/>
        <end position="128"/>
    </location>
</feature>
<name>A0ABX4ZZB6_9ENTR</name>
<accession>A0ABX4ZZB6</accession>
<dbReference type="Proteomes" id="UP000237025">
    <property type="component" value="Unassembled WGS sequence"/>
</dbReference>
<comment type="caution">
    <text evidence="8">The sequence shown here is derived from an EMBL/GenBank/DDBJ whole genome shotgun (WGS) entry which is preliminary data.</text>
</comment>
<gene>
    <name evidence="8" type="ORF">C3712_14730</name>
</gene>
<evidence type="ECO:0000256" key="6">
    <source>
        <dbReference type="ARBA" id="ARBA00023136"/>
    </source>
</evidence>
<comment type="similarity">
    <text evidence="2">Belongs to the UPF0719 family.</text>
</comment>
<proteinExistence type="inferred from homology"/>
<organism evidence="8 9">
    <name type="scientific">Lelliottia aquatilis</name>
    <dbReference type="NCBI Taxonomy" id="2080838"/>
    <lineage>
        <taxon>Bacteria</taxon>
        <taxon>Pseudomonadati</taxon>
        <taxon>Pseudomonadota</taxon>
        <taxon>Gammaproteobacteria</taxon>
        <taxon>Enterobacterales</taxon>
        <taxon>Enterobacteriaceae</taxon>
        <taxon>Lelliottia</taxon>
    </lineage>
</organism>
<feature type="transmembrane region" description="Helical" evidence="7">
    <location>
        <begin position="6"/>
        <end position="28"/>
    </location>
</feature>
<keyword evidence="6 7" id="KW-0472">Membrane</keyword>
<feature type="transmembrane region" description="Helical" evidence="7">
    <location>
        <begin position="48"/>
        <end position="69"/>
    </location>
</feature>
<evidence type="ECO:0000256" key="5">
    <source>
        <dbReference type="ARBA" id="ARBA00022989"/>
    </source>
</evidence>
<dbReference type="EMBL" id="PQVW01000011">
    <property type="protein sequence ID" value="POZ21708.1"/>
    <property type="molecule type" value="Genomic_DNA"/>
</dbReference>
<evidence type="ECO:0000256" key="1">
    <source>
        <dbReference type="ARBA" id="ARBA00004651"/>
    </source>
</evidence>
<reference evidence="8 9" key="1">
    <citation type="submission" date="2018-02" db="EMBL/GenBank/DDBJ databases">
        <title>Lelliotia aquatilis sp. nov., isolated from drinking water.</title>
        <authorList>
            <person name="Kaempfer P."/>
            <person name="Glaeser S."/>
            <person name="Exner M."/>
            <person name="Doijad S."/>
            <person name="Chakraborty T."/>
        </authorList>
    </citation>
    <scope>NUCLEOTIDE SEQUENCE [LARGE SCALE GENOMIC DNA]</scope>
    <source>
        <strain evidence="8 9">6331-17</strain>
    </source>
</reference>